<dbReference type="Proteomes" id="UP001499863">
    <property type="component" value="Unassembled WGS sequence"/>
</dbReference>
<dbReference type="InterPro" id="IPR030807">
    <property type="entry name" value="Methyltran_NanM"/>
</dbReference>
<name>A0ABP4J4E6_9ACTN</name>
<accession>A0ABP4J4E6</accession>
<dbReference type="NCBIfam" id="TIGR04371">
    <property type="entry name" value="methyltran_NanM"/>
    <property type="match status" value="1"/>
</dbReference>
<gene>
    <name evidence="1" type="ORF">GCM10009639_49100</name>
</gene>
<dbReference type="InterPro" id="IPR029063">
    <property type="entry name" value="SAM-dependent_MTases_sf"/>
</dbReference>
<organism evidence="1 2">
    <name type="scientific">Kitasatospora putterlickiae</name>
    <dbReference type="NCBI Taxonomy" id="221725"/>
    <lineage>
        <taxon>Bacteria</taxon>
        <taxon>Bacillati</taxon>
        <taxon>Actinomycetota</taxon>
        <taxon>Actinomycetes</taxon>
        <taxon>Kitasatosporales</taxon>
        <taxon>Streptomycetaceae</taxon>
        <taxon>Kitasatospora</taxon>
    </lineage>
</organism>
<dbReference type="RefSeq" id="WP_344339481.1">
    <property type="nucleotide sequence ID" value="NZ_BAAAKJ010000260.1"/>
</dbReference>
<sequence length="307" mass="35115">MDQIFQASRQWERIQNRFITEDAAVDLTNLKSDPRNYKLSLWDPTTNGVRYLKTLTYHLGMLLSPEERERIRRTPNREIGDPITVRCEGESLCLDYLQATFEVGFIERGMDLSGARILEIGAGYGRTCHMIMSNHDISGYRIVDLKNTLELSKAYLRRALDEAQFKLIEFIPVDSLDRDALKSERFDLCINIHSMTEMSPDTVRAYLELIDETCSAFYVKNPVGKYIDQSLDGYLQGQEAVQMALENGPLRQLVDIHDSQAVQAAVPAFIDGYRPGDAWECVGDSRALPWSYLWQALYRKPPTASTR</sequence>
<keyword evidence="2" id="KW-1185">Reference proteome</keyword>
<dbReference type="SUPFAM" id="SSF53335">
    <property type="entry name" value="S-adenosyl-L-methionine-dependent methyltransferases"/>
    <property type="match status" value="1"/>
</dbReference>
<dbReference type="EMBL" id="BAAAKJ010000260">
    <property type="protein sequence ID" value="GAA1403777.1"/>
    <property type="molecule type" value="Genomic_DNA"/>
</dbReference>
<evidence type="ECO:0008006" key="3">
    <source>
        <dbReference type="Google" id="ProtNLM"/>
    </source>
</evidence>
<evidence type="ECO:0000313" key="2">
    <source>
        <dbReference type="Proteomes" id="UP001499863"/>
    </source>
</evidence>
<comment type="caution">
    <text evidence="1">The sequence shown here is derived from an EMBL/GenBank/DDBJ whole genome shotgun (WGS) entry which is preliminary data.</text>
</comment>
<proteinExistence type="predicted"/>
<evidence type="ECO:0000313" key="1">
    <source>
        <dbReference type="EMBL" id="GAA1403777.1"/>
    </source>
</evidence>
<protein>
    <recommendedName>
        <fullName evidence="3">Sugar O-methyltransferase</fullName>
    </recommendedName>
</protein>
<dbReference type="Gene3D" id="3.40.50.150">
    <property type="entry name" value="Vaccinia Virus protein VP39"/>
    <property type="match status" value="1"/>
</dbReference>
<reference evidence="2" key="1">
    <citation type="journal article" date="2019" name="Int. J. Syst. Evol. Microbiol.">
        <title>The Global Catalogue of Microorganisms (GCM) 10K type strain sequencing project: providing services to taxonomists for standard genome sequencing and annotation.</title>
        <authorList>
            <consortium name="The Broad Institute Genomics Platform"/>
            <consortium name="The Broad Institute Genome Sequencing Center for Infectious Disease"/>
            <person name="Wu L."/>
            <person name="Ma J."/>
        </authorList>
    </citation>
    <scope>NUCLEOTIDE SEQUENCE [LARGE SCALE GENOMIC DNA]</scope>
    <source>
        <strain evidence="2">JCM 12393</strain>
    </source>
</reference>
<dbReference type="CDD" id="cd02440">
    <property type="entry name" value="AdoMet_MTases"/>
    <property type="match status" value="1"/>
</dbReference>